<dbReference type="SUPFAM" id="SSF47459">
    <property type="entry name" value="HLH, helix-loop-helix DNA-binding domain"/>
    <property type="match status" value="1"/>
</dbReference>
<feature type="compositionally biased region" description="Basic residues" evidence="4">
    <location>
        <begin position="686"/>
        <end position="697"/>
    </location>
</feature>
<feature type="compositionally biased region" description="Basic and acidic residues" evidence="4">
    <location>
        <begin position="828"/>
        <end position="841"/>
    </location>
</feature>
<dbReference type="GO" id="GO:0090575">
    <property type="term" value="C:RNA polymerase II transcription regulator complex"/>
    <property type="evidence" value="ECO:0007669"/>
    <property type="project" value="TreeGrafter"/>
</dbReference>
<dbReference type="GO" id="GO:0045944">
    <property type="term" value="P:positive regulation of transcription by RNA polymerase II"/>
    <property type="evidence" value="ECO:0007669"/>
    <property type="project" value="TreeGrafter"/>
</dbReference>
<feature type="compositionally biased region" description="Low complexity" evidence="4">
    <location>
        <begin position="168"/>
        <end position="236"/>
    </location>
</feature>
<feature type="compositionally biased region" description="Basic and acidic residues" evidence="4">
    <location>
        <begin position="97"/>
        <end position="107"/>
    </location>
</feature>
<feature type="coiled-coil region" evidence="3">
    <location>
        <begin position="941"/>
        <end position="968"/>
    </location>
</feature>
<name>A0A9P6Q9L4_9FUNG</name>
<evidence type="ECO:0000256" key="2">
    <source>
        <dbReference type="ARBA" id="ARBA00023242"/>
    </source>
</evidence>
<feature type="compositionally biased region" description="Pro residues" evidence="4">
    <location>
        <begin position="850"/>
        <end position="862"/>
    </location>
</feature>
<dbReference type="SMART" id="SM00353">
    <property type="entry name" value="HLH"/>
    <property type="match status" value="1"/>
</dbReference>
<dbReference type="GO" id="GO:0003700">
    <property type="term" value="F:DNA-binding transcription factor activity"/>
    <property type="evidence" value="ECO:0007669"/>
    <property type="project" value="TreeGrafter"/>
</dbReference>
<dbReference type="Proteomes" id="UP000807716">
    <property type="component" value="Unassembled WGS sequence"/>
</dbReference>
<keyword evidence="7" id="KW-1185">Reference proteome</keyword>
<feature type="compositionally biased region" description="Polar residues" evidence="4">
    <location>
        <begin position="698"/>
        <end position="710"/>
    </location>
</feature>
<feature type="region of interest" description="Disordered" evidence="4">
    <location>
        <begin position="1"/>
        <end position="22"/>
    </location>
</feature>
<feature type="compositionally biased region" description="Low complexity" evidence="4">
    <location>
        <begin position="483"/>
        <end position="500"/>
    </location>
</feature>
<dbReference type="AlphaFoldDB" id="A0A9P6Q9L4"/>
<feature type="compositionally biased region" description="Basic and acidic residues" evidence="4">
    <location>
        <begin position="127"/>
        <end position="136"/>
    </location>
</feature>
<feature type="compositionally biased region" description="Gly residues" evidence="4">
    <location>
        <begin position="79"/>
        <end position="94"/>
    </location>
</feature>
<dbReference type="PANTHER" id="PTHR10328">
    <property type="entry name" value="PROTEIN MAX MYC-ASSOCIATED FACTOR X"/>
    <property type="match status" value="1"/>
</dbReference>
<dbReference type="GO" id="GO:0003677">
    <property type="term" value="F:DNA binding"/>
    <property type="evidence" value="ECO:0007669"/>
    <property type="project" value="UniProtKB-KW"/>
</dbReference>
<dbReference type="GO" id="GO:0046983">
    <property type="term" value="F:protein dimerization activity"/>
    <property type="evidence" value="ECO:0007669"/>
    <property type="project" value="InterPro"/>
</dbReference>
<sequence length="974" mass="105483">MDLDHHDQDHGGGQDHDYDHDHDHDRRWNATLLTVATASVGGSVAMAHPIPSRFVPAIKHNLFAGSPVTPAGAIATFGSDGGGGVRRTGGIGGDGSDDPRDANREPPRQLSSCSDGLISERQVQVHHVHERERDAEAEKDEEEGEGEGEEEQQHQQVGAPSVAETFLSNSASNTSNSNNHNNHNNTSNGNNNNNNNSEDGSNRRTMMLTTTATTTRNHQEQQQQRQNLQQQQQQQHHQGRDARLDHLDHIKTHEGSSKWGYARAAATNANATNAVHAPLPPAVASTSSEQSPSPTNNCQMQATAAAPPTATSVDHPMPSARRDSIDHPSPTPSPQHHLHPHPHQQPPVPYSGHYSHPYPPGPPGPHNSHPDSVHAPNGAHPSPPDSSYTASSVSAAGTQKPYYHHQPPPHAGPASQQQRREYGSTPTTPHQGDHQPPAQELYHEGSVAHPNLGIGNNSASNLPAPGTTSVPAPLASQHHHHQQQQPQQPQQKQQQQQQQPLPGSHSVVANSTSPSSSSLSSSTSALHATPSTPSPPTPSPPEPFQGRPLPPIEPSHPLHSYMSNSRRGSITDPEYHASAGPNSGHTLVDSRRPSLMETSPSHYAGPSSPEHRHYPASTSSPVEPPHYVSHAPQFRQSDLAASRRESLPSIHSSAGPLGQLLAQEPQRRHSIAHSDPLGAPGGPGPHGHHHPGLKRKTSGTPLSQVHTSTALDYPPAKRRDSIPDAALHHPYHQARQPYSAPSSPPRRASIVHHGSVPTLSLQPAAEIKPHGLPHAVPGSGQSMEHGRPLFPPHQPRRPSLLSDAGASLSRRSSVADVHHHAMHQPQQDYDHRMNIDMERMHLSNGSEGPHQPPPLQGHPAPPGTHLYPGYHPGYPATDSSGQKPETPYSRSPELRISHKLAERKRRKEMKELFDELRDSLPVDRSLKTSKWEILSKAVDYISNMKAAQDDLTKEVEMLREEVQRLKADRDKNGS</sequence>
<feature type="region of interest" description="Disordered" evidence="4">
    <location>
        <begin position="75"/>
        <end position="241"/>
    </location>
</feature>
<evidence type="ECO:0000313" key="6">
    <source>
        <dbReference type="EMBL" id="KAG0261860.1"/>
    </source>
</evidence>
<feature type="compositionally biased region" description="Polar residues" evidence="4">
    <location>
        <begin position="284"/>
        <end position="301"/>
    </location>
</feature>
<evidence type="ECO:0000313" key="7">
    <source>
        <dbReference type="Proteomes" id="UP000807716"/>
    </source>
</evidence>
<feature type="compositionally biased region" description="Polar residues" evidence="4">
    <location>
        <begin position="454"/>
        <end position="470"/>
    </location>
</feature>
<dbReference type="PROSITE" id="PS50888">
    <property type="entry name" value="BHLH"/>
    <property type="match status" value="1"/>
</dbReference>
<dbReference type="Gene3D" id="4.10.280.10">
    <property type="entry name" value="Helix-loop-helix DNA-binding domain"/>
    <property type="match status" value="1"/>
</dbReference>
<keyword evidence="3" id="KW-0175">Coiled coil</keyword>
<evidence type="ECO:0000259" key="5">
    <source>
        <dbReference type="PROSITE" id="PS50888"/>
    </source>
</evidence>
<dbReference type="PANTHER" id="PTHR10328:SF15">
    <property type="entry name" value="BHLH TRANSCRIPTION FACTOR"/>
    <property type="match status" value="1"/>
</dbReference>
<feature type="compositionally biased region" description="Polar residues" evidence="4">
    <location>
        <begin position="385"/>
        <end position="397"/>
    </location>
</feature>
<feature type="compositionally biased region" description="Low complexity" evidence="4">
    <location>
        <begin position="511"/>
        <end position="531"/>
    </location>
</feature>
<dbReference type="InterPro" id="IPR036638">
    <property type="entry name" value="HLH_DNA-bd_sf"/>
</dbReference>
<reference evidence="6" key="1">
    <citation type="journal article" date="2020" name="Fungal Divers.">
        <title>Resolving the Mortierellaceae phylogeny through synthesis of multi-gene phylogenetics and phylogenomics.</title>
        <authorList>
            <person name="Vandepol N."/>
            <person name="Liber J."/>
            <person name="Desiro A."/>
            <person name="Na H."/>
            <person name="Kennedy M."/>
            <person name="Barry K."/>
            <person name="Grigoriev I.V."/>
            <person name="Miller A.N."/>
            <person name="O'Donnell K."/>
            <person name="Stajich J.E."/>
            <person name="Bonito G."/>
        </authorList>
    </citation>
    <scope>NUCLEOTIDE SEQUENCE</scope>
    <source>
        <strain evidence="6">BC1065</strain>
    </source>
</reference>
<evidence type="ECO:0000256" key="1">
    <source>
        <dbReference type="ARBA" id="ARBA00023125"/>
    </source>
</evidence>
<keyword evidence="1" id="KW-0238">DNA-binding</keyword>
<feature type="compositionally biased region" description="Pro residues" evidence="4">
    <location>
        <begin position="532"/>
        <end position="554"/>
    </location>
</feature>
<evidence type="ECO:0000256" key="4">
    <source>
        <dbReference type="SAM" id="MobiDB-lite"/>
    </source>
</evidence>
<dbReference type="Pfam" id="PF00010">
    <property type="entry name" value="HLH"/>
    <property type="match status" value="1"/>
</dbReference>
<feature type="domain" description="BHLH" evidence="5">
    <location>
        <begin position="893"/>
        <end position="944"/>
    </location>
</feature>
<keyword evidence="2" id="KW-0539">Nucleus</keyword>
<protein>
    <recommendedName>
        <fullName evidence="5">BHLH domain-containing protein</fullName>
    </recommendedName>
</protein>
<accession>A0A9P6Q9L4</accession>
<gene>
    <name evidence="6" type="ORF">DFQ27_002739</name>
</gene>
<dbReference type="InterPro" id="IPR011598">
    <property type="entry name" value="bHLH_dom"/>
</dbReference>
<evidence type="ECO:0000256" key="3">
    <source>
        <dbReference type="SAM" id="Coils"/>
    </source>
</evidence>
<feature type="compositionally biased region" description="Acidic residues" evidence="4">
    <location>
        <begin position="137"/>
        <end position="150"/>
    </location>
</feature>
<comment type="caution">
    <text evidence="6">The sequence shown here is derived from an EMBL/GenBank/DDBJ whole genome shotgun (WGS) entry which is preliminary data.</text>
</comment>
<dbReference type="EMBL" id="JAAAJB010000204">
    <property type="protein sequence ID" value="KAG0261860.1"/>
    <property type="molecule type" value="Genomic_DNA"/>
</dbReference>
<feature type="region of interest" description="Disordered" evidence="4">
    <location>
        <begin position="769"/>
        <end position="897"/>
    </location>
</feature>
<dbReference type="OrthoDB" id="8964853at2759"/>
<feature type="compositionally biased region" description="Low complexity" evidence="4">
    <location>
        <begin position="302"/>
        <end position="311"/>
    </location>
</feature>
<organism evidence="6 7">
    <name type="scientific">Actinomortierella ambigua</name>
    <dbReference type="NCBI Taxonomy" id="1343610"/>
    <lineage>
        <taxon>Eukaryota</taxon>
        <taxon>Fungi</taxon>
        <taxon>Fungi incertae sedis</taxon>
        <taxon>Mucoromycota</taxon>
        <taxon>Mortierellomycotina</taxon>
        <taxon>Mortierellomycetes</taxon>
        <taxon>Mortierellales</taxon>
        <taxon>Mortierellaceae</taxon>
        <taxon>Actinomortierella</taxon>
    </lineage>
</organism>
<proteinExistence type="predicted"/>
<feature type="region of interest" description="Disordered" evidence="4">
    <location>
        <begin position="279"/>
        <end position="724"/>
    </location>
</feature>